<dbReference type="OrthoDB" id="9860096at2"/>
<evidence type="ECO:0000313" key="2">
    <source>
        <dbReference type="Proteomes" id="UP000006589"/>
    </source>
</evidence>
<reference evidence="1 2" key="1">
    <citation type="submission" date="2008-03" db="EMBL/GenBank/DDBJ databases">
        <title>Complete sequence of chromosome of Methylobacterium radiotolerans JCM 2831.</title>
        <authorList>
            <consortium name="US DOE Joint Genome Institute"/>
            <person name="Copeland A."/>
            <person name="Lucas S."/>
            <person name="Lapidus A."/>
            <person name="Glavina del Rio T."/>
            <person name="Dalin E."/>
            <person name="Tice H."/>
            <person name="Bruce D."/>
            <person name="Goodwin L."/>
            <person name="Pitluck S."/>
            <person name="Kiss H."/>
            <person name="Brettin T."/>
            <person name="Detter J.C."/>
            <person name="Han C."/>
            <person name="Kuske C.R."/>
            <person name="Schmutz J."/>
            <person name="Larimer F."/>
            <person name="Land M."/>
            <person name="Hauser L."/>
            <person name="Kyrpides N."/>
            <person name="Mikhailova N."/>
            <person name="Marx C.J."/>
            <person name="Richardson P."/>
        </authorList>
    </citation>
    <scope>NUCLEOTIDE SEQUENCE [LARGE SCALE GENOMIC DNA]</scope>
    <source>
        <strain evidence="2">ATCC 27329 / DSM 1819 / JCM 2831 / NBRC 15690 / NCIMB 10815 / 0-1</strain>
    </source>
</reference>
<accession>B1LW93</accession>
<dbReference type="RefSeq" id="WP_012322100.1">
    <property type="nucleotide sequence ID" value="NC_010505.1"/>
</dbReference>
<proteinExistence type="predicted"/>
<dbReference type="AlphaFoldDB" id="B1LW93"/>
<organism evidence="1 2">
    <name type="scientific">Methylobacterium radiotolerans (strain ATCC 27329 / DSM 1819 / JCM 2831 / NBRC 15690 / NCIMB 10815 / 0-1)</name>
    <dbReference type="NCBI Taxonomy" id="426355"/>
    <lineage>
        <taxon>Bacteria</taxon>
        <taxon>Pseudomonadati</taxon>
        <taxon>Pseudomonadota</taxon>
        <taxon>Alphaproteobacteria</taxon>
        <taxon>Hyphomicrobiales</taxon>
        <taxon>Methylobacteriaceae</taxon>
        <taxon>Methylobacterium</taxon>
    </lineage>
</organism>
<protein>
    <submittedName>
        <fullName evidence="1">Uncharacterized protein</fullName>
    </submittedName>
</protein>
<dbReference type="Proteomes" id="UP000006589">
    <property type="component" value="Chromosome"/>
</dbReference>
<dbReference type="KEGG" id="mrd:Mrad2831_5199"/>
<dbReference type="STRING" id="426355.Mrad2831_5199"/>
<dbReference type="GeneID" id="6141270"/>
<dbReference type="EMBL" id="CP001001">
    <property type="protein sequence ID" value="ACB27156.1"/>
    <property type="molecule type" value="Genomic_DNA"/>
</dbReference>
<name>B1LW93_METRJ</name>
<dbReference type="PATRIC" id="fig|426355.14.peg.5265"/>
<gene>
    <name evidence="1" type="ordered locus">Mrad2831_5199</name>
</gene>
<evidence type="ECO:0000313" key="1">
    <source>
        <dbReference type="EMBL" id="ACB27156.1"/>
    </source>
</evidence>
<dbReference type="HOGENOM" id="CLU_1452854_0_0_5"/>
<sequence>MIKREHPLVKRQLADRPYDVGHPDRLRSDGTHKPFWDYRGAVIEGRPDTERGYFVSGLGIAFPPYATLSEACDRVDEFCNRRDGQHRRFAQDLVASVAQLIEAEPVDFIDHAEQPILPTDGVFVESLGFSIGPVTVQNLIQRAIIDAYFAGYHRDGFHYDDMADELVAALARSGFEIVPTLALAAA</sequence>